<comment type="similarity">
    <text evidence="3">Belongs to the histone H3 family.</text>
</comment>
<comment type="caution">
    <text evidence="9">The sequence shown here is derived from an EMBL/GenBank/DDBJ whole genome shotgun (WGS) entry which is preliminary data.</text>
</comment>
<evidence type="ECO:0000256" key="3">
    <source>
        <dbReference type="ARBA" id="ARBA00010343"/>
    </source>
</evidence>
<evidence type="ECO:0000313" key="9">
    <source>
        <dbReference type="EMBL" id="KAK6183526.1"/>
    </source>
</evidence>
<dbReference type="GO" id="GO:0046982">
    <property type="term" value="F:protein heterodimerization activity"/>
    <property type="evidence" value="ECO:0007669"/>
    <property type="project" value="InterPro"/>
</dbReference>
<dbReference type="InterPro" id="IPR000164">
    <property type="entry name" value="Histone_H3/CENP-A"/>
</dbReference>
<keyword evidence="10" id="KW-1185">Reference proteome</keyword>
<dbReference type="PROSITE" id="PS00959">
    <property type="entry name" value="HISTONE_H3_2"/>
    <property type="match status" value="1"/>
</dbReference>
<dbReference type="Pfam" id="PF00125">
    <property type="entry name" value="Histone"/>
    <property type="match status" value="1"/>
</dbReference>
<dbReference type="PANTHER" id="PTHR11426">
    <property type="entry name" value="HISTONE H3"/>
    <property type="match status" value="1"/>
</dbReference>
<keyword evidence="4" id="KW-0158">Chromosome</keyword>
<evidence type="ECO:0000256" key="5">
    <source>
        <dbReference type="ARBA" id="ARBA00023125"/>
    </source>
</evidence>
<dbReference type="GO" id="GO:0003677">
    <property type="term" value="F:DNA binding"/>
    <property type="evidence" value="ECO:0007669"/>
    <property type="project" value="UniProtKB-KW"/>
</dbReference>
<dbReference type="GO" id="GO:0000786">
    <property type="term" value="C:nucleosome"/>
    <property type="evidence" value="ECO:0007669"/>
    <property type="project" value="UniProtKB-KW"/>
</dbReference>
<reference evidence="9 10" key="1">
    <citation type="submission" date="2024-01" db="EMBL/GenBank/DDBJ databases">
        <title>The genome of the rayed Mediterranean limpet Patella caerulea (Linnaeus, 1758).</title>
        <authorList>
            <person name="Anh-Thu Weber A."/>
            <person name="Halstead-Nussloch G."/>
        </authorList>
    </citation>
    <scope>NUCLEOTIDE SEQUENCE [LARGE SCALE GENOMIC DNA]</scope>
    <source>
        <strain evidence="9">AATW-2023a</strain>
        <tissue evidence="9">Whole specimen</tissue>
    </source>
</reference>
<keyword evidence="6" id="KW-0539">Nucleus</keyword>
<evidence type="ECO:0000256" key="4">
    <source>
        <dbReference type="ARBA" id="ARBA00022454"/>
    </source>
</evidence>
<evidence type="ECO:0000313" key="10">
    <source>
        <dbReference type="Proteomes" id="UP001347796"/>
    </source>
</evidence>
<dbReference type="SUPFAM" id="SSF47113">
    <property type="entry name" value="Histone-fold"/>
    <property type="match status" value="1"/>
</dbReference>
<organism evidence="9 10">
    <name type="scientific">Patella caerulea</name>
    <name type="common">Rayed Mediterranean limpet</name>
    <dbReference type="NCBI Taxonomy" id="87958"/>
    <lineage>
        <taxon>Eukaryota</taxon>
        <taxon>Metazoa</taxon>
        <taxon>Spiralia</taxon>
        <taxon>Lophotrochozoa</taxon>
        <taxon>Mollusca</taxon>
        <taxon>Gastropoda</taxon>
        <taxon>Patellogastropoda</taxon>
        <taxon>Patelloidea</taxon>
        <taxon>Patellidae</taxon>
        <taxon>Patella</taxon>
    </lineage>
</organism>
<dbReference type="PRINTS" id="PR00622">
    <property type="entry name" value="HISTONEH3"/>
</dbReference>
<dbReference type="InterPro" id="IPR007125">
    <property type="entry name" value="H2A/H2B/H3"/>
</dbReference>
<dbReference type="AlphaFoldDB" id="A0AAN8JT66"/>
<evidence type="ECO:0000256" key="7">
    <source>
        <dbReference type="ARBA" id="ARBA00023269"/>
    </source>
</evidence>
<protein>
    <recommendedName>
        <fullName evidence="8">Core Histone H2A/H2B/H3 domain-containing protein</fullName>
    </recommendedName>
</protein>
<dbReference type="Proteomes" id="UP001347796">
    <property type="component" value="Unassembled WGS sequence"/>
</dbReference>
<sequence>MARTKQAPYRNGYTPENPVQKIFASKIKAHNNKRRSDVEIKAKKKTKRYRPGFRAIKEIRAYQRSTKLLINKLPFQRLVKDITETHFPGLRMQTAALALAALQEATESYIVGLFEDVNICAIHAKRVTVMPMDMKLALRLRGDKYIYHELC</sequence>
<dbReference type="CDD" id="cd22911">
    <property type="entry name" value="HFD_H3"/>
    <property type="match status" value="1"/>
</dbReference>
<comment type="subcellular location">
    <subcellularLocation>
        <location evidence="2">Chromosome</location>
    </subcellularLocation>
    <subcellularLocation>
        <location evidence="1">Nucleus</location>
    </subcellularLocation>
</comment>
<evidence type="ECO:0000256" key="1">
    <source>
        <dbReference type="ARBA" id="ARBA00004123"/>
    </source>
</evidence>
<name>A0AAN8JT66_PATCE</name>
<gene>
    <name evidence="9" type="ORF">SNE40_010996</name>
</gene>
<dbReference type="SMART" id="SM00428">
    <property type="entry name" value="H3"/>
    <property type="match status" value="1"/>
</dbReference>
<evidence type="ECO:0000259" key="8">
    <source>
        <dbReference type="Pfam" id="PF00125"/>
    </source>
</evidence>
<dbReference type="FunFam" id="1.10.20.10:FF:000085">
    <property type="entry name" value="Histone H3.2"/>
    <property type="match status" value="1"/>
</dbReference>
<keyword evidence="7" id="KW-0544">Nucleosome core</keyword>
<evidence type="ECO:0000256" key="2">
    <source>
        <dbReference type="ARBA" id="ARBA00004286"/>
    </source>
</evidence>
<proteinExistence type="inferred from homology"/>
<keyword evidence="5" id="KW-0238">DNA-binding</keyword>
<evidence type="ECO:0000256" key="6">
    <source>
        <dbReference type="ARBA" id="ARBA00023242"/>
    </source>
</evidence>
<dbReference type="InterPro" id="IPR009072">
    <property type="entry name" value="Histone-fold"/>
</dbReference>
<dbReference type="EMBL" id="JAZGQO010000007">
    <property type="protein sequence ID" value="KAK6183526.1"/>
    <property type="molecule type" value="Genomic_DNA"/>
</dbReference>
<dbReference type="GO" id="GO:0030527">
    <property type="term" value="F:structural constituent of chromatin"/>
    <property type="evidence" value="ECO:0007669"/>
    <property type="project" value="InterPro"/>
</dbReference>
<dbReference type="GO" id="GO:0005634">
    <property type="term" value="C:nucleus"/>
    <property type="evidence" value="ECO:0007669"/>
    <property type="project" value="UniProtKB-SubCell"/>
</dbReference>
<feature type="domain" description="Core Histone H2A/H2B/H3" evidence="8">
    <location>
        <begin position="52"/>
        <end position="140"/>
    </location>
</feature>
<accession>A0AAN8JT66</accession>
<dbReference type="Gene3D" id="1.10.20.10">
    <property type="entry name" value="Histone, subunit A"/>
    <property type="match status" value="1"/>
</dbReference>